<feature type="transmembrane region" description="Helical" evidence="1">
    <location>
        <begin position="491"/>
        <end position="510"/>
    </location>
</feature>
<name>A0A9X2MGX7_9FIRM</name>
<feature type="transmembrane region" description="Helical" evidence="1">
    <location>
        <begin position="516"/>
        <end position="534"/>
    </location>
</feature>
<feature type="transmembrane region" description="Helical" evidence="1">
    <location>
        <begin position="452"/>
        <end position="470"/>
    </location>
</feature>
<accession>A0A9X2MGX7</accession>
<dbReference type="OrthoDB" id="2659138at2"/>
<dbReference type="EMBL" id="JANJZL010000009">
    <property type="protein sequence ID" value="MCR2044887.1"/>
    <property type="molecule type" value="Genomic_DNA"/>
</dbReference>
<feature type="transmembrane region" description="Helical" evidence="1">
    <location>
        <begin position="164"/>
        <end position="190"/>
    </location>
</feature>
<evidence type="ECO:0000256" key="1">
    <source>
        <dbReference type="SAM" id="Phobius"/>
    </source>
</evidence>
<evidence type="ECO:0000313" key="2">
    <source>
        <dbReference type="EMBL" id="MCR2044887.1"/>
    </source>
</evidence>
<proteinExistence type="predicted"/>
<keyword evidence="1" id="KW-0472">Membrane</keyword>
<dbReference type="AlphaFoldDB" id="A0A9X2MGX7"/>
<feature type="transmembrane region" description="Helical" evidence="1">
    <location>
        <begin position="427"/>
        <end position="446"/>
    </location>
</feature>
<keyword evidence="1" id="KW-0812">Transmembrane</keyword>
<organism evidence="2 3">
    <name type="scientific">Anaerosalibacter massiliensis</name>
    <dbReference type="NCBI Taxonomy" id="1347392"/>
    <lineage>
        <taxon>Bacteria</taxon>
        <taxon>Bacillati</taxon>
        <taxon>Bacillota</taxon>
        <taxon>Tissierellia</taxon>
        <taxon>Tissierellales</taxon>
        <taxon>Sporanaerobacteraceae</taxon>
        <taxon>Anaerosalibacter</taxon>
    </lineage>
</organism>
<gene>
    <name evidence="2" type="ORF">NSA23_12305</name>
</gene>
<feature type="transmembrane region" description="Helical" evidence="1">
    <location>
        <begin position="90"/>
        <end position="113"/>
    </location>
</feature>
<feature type="transmembrane region" description="Helical" evidence="1">
    <location>
        <begin position="263"/>
        <end position="284"/>
    </location>
</feature>
<feature type="transmembrane region" description="Helical" evidence="1">
    <location>
        <begin position="202"/>
        <end position="221"/>
    </location>
</feature>
<comment type="caution">
    <text evidence="2">The sequence shown here is derived from an EMBL/GenBank/DDBJ whole genome shotgun (WGS) entry which is preliminary data.</text>
</comment>
<sequence>MKDFKILKFLDKLKGLFENLGVDYFVMRRILQVKLTLDERRVPTVTMNSSSKKKKGNRFVGSLLVYILLGCILIPFVISQNNYLFQMSFLFGILIFMMFTTLVSDFSSVLLDLRDKDIILSKPVDDKTLNVAKIIHILIYMFYVTFSFTGPALIVSLFKNGFLFFILFLIEIILMDFFIVVLTALLYLLILKFFDGEKLKDIINYVQIILTVTLSIGYQLIGRLFDFSDIMNINFVPKWWQYLIPSMWFAGPFELIIKNNRNFHIVLFSILAFIIPILSIIIYIKLTPYFESNLQKLNNSSGNMKVRGKGLNYYLSKVICRTKDERTFFRFATNMMKKERKFKLQVYPSLGLALAFPFIFLLSDLKAQGWDAIAISKRYFNIYFIALIVPTVIMTMGHSDKYKGAWIYKAVSFKGTKDIFRGTIKAFIANFLLPMYIFQSIIFMLIFKGSILLDLIIVFLNILLFIVICFRVSKTALPFSEPFDTVNQGKGLAIIPLFLILLILAGIHYGATLLTYGRYINIAILVILNIIIWSKGFNISMEKLSQ</sequence>
<feature type="transmembrane region" description="Helical" evidence="1">
    <location>
        <begin position="382"/>
        <end position="399"/>
    </location>
</feature>
<keyword evidence="3" id="KW-1185">Reference proteome</keyword>
<dbReference type="RefSeq" id="WP_042678863.1">
    <property type="nucleotide sequence ID" value="NZ_CABKTM010000008.1"/>
</dbReference>
<feature type="transmembrane region" description="Helical" evidence="1">
    <location>
        <begin position="344"/>
        <end position="362"/>
    </location>
</feature>
<protein>
    <submittedName>
        <fullName evidence="2">Uncharacterized protein</fullName>
    </submittedName>
</protein>
<evidence type="ECO:0000313" key="3">
    <source>
        <dbReference type="Proteomes" id="UP001142078"/>
    </source>
</evidence>
<feature type="transmembrane region" description="Helical" evidence="1">
    <location>
        <begin position="59"/>
        <end position="78"/>
    </location>
</feature>
<keyword evidence="1" id="KW-1133">Transmembrane helix</keyword>
<feature type="transmembrane region" description="Helical" evidence="1">
    <location>
        <begin position="134"/>
        <end position="158"/>
    </location>
</feature>
<reference evidence="2" key="1">
    <citation type="submission" date="2022-07" db="EMBL/GenBank/DDBJ databases">
        <title>Enhanced cultured diversity of the mouse gut microbiota enables custom-made synthetic communities.</title>
        <authorList>
            <person name="Afrizal A."/>
        </authorList>
    </citation>
    <scope>NUCLEOTIDE SEQUENCE</scope>
    <source>
        <strain evidence="2">DSM 29482</strain>
    </source>
</reference>
<dbReference type="Proteomes" id="UP001142078">
    <property type="component" value="Unassembled WGS sequence"/>
</dbReference>